<dbReference type="InterPro" id="IPR029016">
    <property type="entry name" value="GAF-like_dom_sf"/>
</dbReference>
<protein>
    <submittedName>
        <fullName evidence="5">IclR family pca regulon transcriptional regulator</fullName>
    </submittedName>
</protein>
<dbReference type="GO" id="GO:0045892">
    <property type="term" value="P:negative regulation of DNA-templated transcription"/>
    <property type="evidence" value="ECO:0007669"/>
    <property type="project" value="TreeGrafter"/>
</dbReference>
<dbReference type="InterPro" id="IPR036388">
    <property type="entry name" value="WH-like_DNA-bd_sf"/>
</dbReference>
<comment type="caution">
    <text evidence="5">The sequence shown here is derived from an EMBL/GenBank/DDBJ whole genome shotgun (WGS) entry which is preliminary data.</text>
</comment>
<dbReference type="GO" id="GO:0003700">
    <property type="term" value="F:DNA-binding transcription factor activity"/>
    <property type="evidence" value="ECO:0007669"/>
    <property type="project" value="TreeGrafter"/>
</dbReference>
<evidence type="ECO:0000256" key="1">
    <source>
        <dbReference type="ARBA" id="ARBA00023015"/>
    </source>
</evidence>
<dbReference type="Pfam" id="PF09339">
    <property type="entry name" value="HTH_IclR"/>
    <property type="match status" value="1"/>
</dbReference>
<dbReference type="AlphaFoldDB" id="A0A840CFN0"/>
<dbReference type="SUPFAM" id="SSF46785">
    <property type="entry name" value="Winged helix' DNA-binding domain"/>
    <property type="match status" value="1"/>
</dbReference>
<name>A0A840CFN0_9RHOB</name>
<evidence type="ECO:0000256" key="3">
    <source>
        <dbReference type="ARBA" id="ARBA00023163"/>
    </source>
</evidence>
<accession>A0A840CFN0</accession>
<dbReference type="EMBL" id="JACIEQ010000023">
    <property type="protein sequence ID" value="MBB4024135.1"/>
    <property type="molecule type" value="Genomic_DNA"/>
</dbReference>
<dbReference type="PANTHER" id="PTHR30136">
    <property type="entry name" value="HELIX-TURN-HELIX TRANSCRIPTIONAL REGULATOR, ICLR FAMILY"/>
    <property type="match status" value="1"/>
</dbReference>
<evidence type="ECO:0000313" key="6">
    <source>
        <dbReference type="Proteomes" id="UP000585681"/>
    </source>
</evidence>
<evidence type="ECO:0000259" key="4">
    <source>
        <dbReference type="PROSITE" id="PS51078"/>
    </source>
</evidence>
<feature type="domain" description="IclR-ED" evidence="4">
    <location>
        <begin position="54"/>
        <end position="221"/>
    </location>
</feature>
<evidence type="ECO:0000256" key="2">
    <source>
        <dbReference type="ARBA" id="ARBA00023125"/>
    </source>
</evidence>
<reference evidence="5" key="1">
    <citation type="submission" date="2020-08" db="EMBL/GenBank/DDBJ databases">
        <title>Genomic Encyclopedia of Type Strains, Phase IV (KMG-IV): sequencing the most valuable type-strain genomes for metagenomic binning, comparative biology and taxonomic classification.</title>
        <authorList>
            <person name="Goeker M."/>
        </authorList>
    </citation>
    <scope>NUCLEOTIDE SEQUENCE [LARGE SCALE GENOMIC DNA]</scope>
    <source>
        <strain evidence="5">DSM 105040</strain>
    </source>
</reference>
<dbReference type="GO" id="GO:0003677">
    <property type="term" value="F:DNA binding"/>
    <property type="evidence" value="ECO:0007669"/>
    <property type="project" value="UniProtKB-KW"/>
</dbReference>
<organism evidence="5 6">
    <name type="scientific">Actibacterium naphthalenivorans</name>
    <dbReference type="NCBI Taxonomy" id="1614693"/>
    <lineage>
        <taxon>Bacteria</taxon>
        <taxon>Pseudomonadati</taxon>
        <taxon>Pseudomonadota</taxon>
        <taxon>Alphaproteobacteria</taxon>
        <taxon>Rhodobacterales</taxon>
        <taxon>Roseobacteraceae</taxon>
        <taxon>Actibacterium</taxon>
    </lineage>
</organism>
<dbReference type="InterPro" id="IPR036390">
    <property type="entry name" value="WH_DNA-bd_sf"/>
</dbReference>
<dbReference type="Pfam" id="PF01614">
    <property type="entry name" value="IclR_C"/>
    <property type="match status" value="1"/>
</dbReference>
<keyword evidence="6" id="KW-1185">Reference proteome</keyword>
<dbReference type="PROSITE" id="PS51078">
    <property type="entry name" value="ICLR_ED"/>
    <property type="match status" value="1"/>
</dbReference>
<dbReference type="InterPro" id="IPR005471">
    <property type="entry name" value="Tscrpt_reg_IclR_N"/>
</dbReference>
<dbReference type="InterPro" id="IPR050707">
    <property type="entry name" value="HTH_MetabolicPath_Reg"/>
</dbReference>
<dbReference type="Gene3D" id="3.30.450.40">
    <property type="match status" value="1"/>
</dbReference>
<keyword evidence="3" id="KW-0804">Transcription</keyword>
<dbReference type="Gene3D" id="1.10.10.10">
    <property type="entry name" value="Winged helix-like DNA-binding domain superfamily/Winged helix DNA-binding domain"/>
    <property type="match status" value="1"/>
</dbReference>
<keyword evidence="1" id="KW-0805">Transcription regulation</keyword>
<dbReference type="Proteomes" id="UP000585681">
    <property type="component" value="Unassembled WGS sequence"/>
</dbReference>
<evidence type="ECO:0000313" key="5">
    <source>
        <dbReference type="EMBL" id="MBB4024135.1"/>
    </source>
</evidence>
<dbReference type="SMART" id="SM00346">
    <property type="entry name" value="HTH_ICLR"/>
    <property type="match status" value="1"/>
</dbReference>
<proteinExistence type="predicted"/>
<dbReference type="PANTHER" id="PTHR30136:SF7">
    <property type="entry name" value="HTH-TYPE TRANSCRIPTIONAL REGULATOR KDGR-RELATED"/>
    <property type="match status" value="1"/>
</dbReference>
<dbReference type="SUPFAM" id="SSF55781">
    <property type="entry name" value="GAF domain-like"/>
    <property type="match status" value="1"/>
</dbReference>
<keyword evidence="2" id="KW-0238">DNA-binding</keyword>
<dbReference type="InterPro" id="IPR014757">
    <property type="entry name" value="Tscrpt_reg_IclR_C"/>
</dbReference>
<sequence>MLDFIAGTDIPMRLSDICAGLKLQRATAYQQLKTLADAGWVELREDGCYQLSLRCVSVAAAALRQMNLGDRVEPILERLVQRTNETASLTSYQNGAPVIIQRVEVKRTIVARQEVGARLDPVTSASGKIHIVFEDPKALRELETLDQNPIPEHERLKIAEDRIAFSEPGTGLLAAATPILDSSGKCIAALSIVGLEHQNEILSSGKHLLEAAEEISARFRL</sequence>
<gene>
    <name evidence="5" type="ORF">GGR17_003975</name>
</gene>